<protein>
    <submittedName>
        <fullName evidence="1">Uncharacterized protein</fullName>
    </submittedName>
</protein>
<organism evidence="1 2">
    <name type="scientific">Miscanthus lutarioriparius</name>
    <dbReference type="NCBI Taxonomy" id="422564"/>
    <lineage>
        <taxon>Eukaryota</taxon>
        <taxon>Viridiplantae</taxon>
        <taxon>Streptophyta</taxon>
        <taxon>Embryophyta</taxon>
        <taxon>Tracheophyta</taxon>
        <taxon>Spermatophyta</taxon>
        <taxon>Magnoliopsida</taxon>
        <taxon>Liliopsida</taxon>
        <taxon>Poales</taxon>
        <taxon>Poaceae</taxon>
        <taxon>PACMAD clade</taxon>
        <taxon>Panicoideae</taxon>
        <taxon>Andropogonodae</taxon>
        <taxon>Andropogoneae</taxon>
        <taxon>Saccharinae</taxon>
        <taxon>Miscanthus</taxon>
    </lineage>
</organism>
<gene>
    <name evidence="1" type="ORF">NCGR_LOCUS40515</name>
</gene>
<accession>A0A811QJM7</accession>
<proteinExistence type="predicted"/>
<dbReference type="Proteomes" id="UP000604825">
    <property type="component" value="Unassembled WGS sequence"/>
</dbReference>
<sequence length="94" mass="10470">MASRGRHRHHIKEEQAPVLECHPSTDLALTGEEVPDPAMTPVDLATDAEEYAQFLFYLDRQPIREDIISVIHGMDTKDGLSVDAASRIVDAFPN</sequence>
<dbReference type="AlphaFoldDB" id="A0A811QJM7"/>
<evidence type="ECO:0000313" key="1">
    <source>
        <dbReference type="EMBL" id="CAD6257025.1"/>
    </source>
</evidence>
<evidence type="ECO:0000313" key="2">
    <source>
        <dbReference type="Proteomes" id="UP000604825"/>
    </source>
</evidence>
<keyword evidence="2" id="KW-1185">Reference proteome</keyword>
<name>A0A811QJM7_9POAL</name>
<comment type="caution">
    <text evidence="1">The sequence shown here is derived from an EMBL/GenBank/DDBJ whole genome shotgun (WGS) entry which is preliminary data.</text>
</comment>
<dbReference type="OrthoDB" id="2014558at2759"/>
<dbReference type="EMBL" id="CAJGYO010000010">
    <property type="protein sequence ID" value="CAD6257025.1"/>
    <property type="molecule type" value="Genomic_DNA"/>
</dbReference>
<reference evidence="1" key="1">
    <citation type="submission" date="2020-10" db="EMBL/GenBank/DDBJ databases">
        <authorList>
            <person name="Han B."/>
            <person name="Lu T."/>
            <person name="Zhao Q."/>
            <person name="Huang X."/>
            <person name="Zhao Y."/>
        </authorList>
    </citation>
    <scope>NUCLEOTIDE SEQUENCE</scope>
</reference>